<dbReference type="GO" id="GO:0022900">
    <property type="term" value="P:electron transport chain"/>
    <property type="evidence" value="ECO:0007669"/>
    <property type="project" value="InterPro"/>
</dbReference>
<dbReference type="eggNOG" id="COG4659">
    <property type="taxonomic scope" value="Bacteria"/>
</dbReference>
<keyword evidence="9" id="KW-1185">Reference proteome</keyword>
<dbReference type="GO" id="GO:0005886">
    <property type="term" value="C:plasma membrane"/>
    <property type="evidence" value="ECO:0007669"/>
    <property type="project" value="InterPro"/>
</dbReference>
<dbReference type="KEGG" id="rmr:Rmar_1833"/>
<evidence type="ECO:0000256" key="5">
    <source>
        <dbReference type="ARBA" id="ARBA00022982"/>
    </source>
</evidence>
<gene>
    <name evidence="8" type="ordered locus">Rmar_1833</name>
</gene>
<evidence type="ECO:0000259" key="7">
    <source>
        <dbReference type="SMART" id="SM00900"/>
    </source>
</evidence>
<reference evidence="8 9" key="1">
    <citation type="journal article" date="2009" name="Stand. Genomic Sci.">
        <title>Complete genome sequence of Rhodothermus marinus type strain (R-10).</title>
        <authorList>
            <person name="Nolan M."/>
            <person name="Tindall B.J."/>
            <person name="Pomrenke H."/>
            <person name="Lapidus A."/>
            <person name="Copeland A."/>
            <person name="Glavina Del Rio T."/>
            <person name="Lucas S."/>
            <person name="Chen F."/>
            <person name="Tice H."/>
            <person name="Cheng J.F."/>
            <person name="Saunders E."/>
            <person name="Han C."/>
            <person name="Bruce D."/>
            <person name="Goodwin L."/>
            <person name="Chain P."/>
            <person name="Pitluck S."/>
            <person name="Ovchinikova G."/>
            <person name="Pati A."/>
            <person name="Ivanova N."/>
            <person name="Mavromatis K."/>
            <person name="Chen A."/>
            <person name="Palaniappan K."/>
            <person name="Land M."/>
            <person name="Hauser L."/>
            <person name="Chang Y.J."/>
            <person name="Jeffries C.D."/>
            <person name="Brettin T."/>
            <person name="Goker M."/>
            <person name="Bristow J."/>
            <person name="Eisen J.A."/>
            <person name="Markowitz V."/>
            <person name="Hugenholtz P."/>
            <person name="Kyrpides N.C."/>
            <person name="Klenk H.P."/>
            <person name="Detter J.C."/>
        </authorList>
    </citation>
    <scope>NUCLEOTIDE SEQUENCE [LARGE SCALE GENOMIC DNA]</scope>
    <source>
        <strain evidence="9">ATCC 43812 / DSM 4252 / R-10</strain>
    </source>
</reference>
<evidence type="ECO:0000313" key="8">
    <source>
        <dbReference type="EMBL" id="ACY48716.1"/>
    </source>
</evidence>
<dbReference type="InterPro" id="IPR010209">
    <property type="entry name" value="Ion_transpt_RnfG/RsxG"/>
</dbReference>
<evidence type="ECO:0000313" key="9">
    <source>
        <dbReference type="Proteomes" id="UP000002221"/>
    </source>
</evidence>
<dbReference type="InterPro" id="IPR007329">
    <property type="entry name" value="FMN-bd"/>
</dbReference>
<dbReference type="HOGENOM" id="CLU_124283_1_0_10"/>
<keyword evidence="2" id="KW-0597">Phosphoprotein</keyword>
<keyword evidence="3" id="KW-0285">Flavoprotein</keyword>
<evidence type="ECO:0000256" key="6">
    <source>
        <dbReference type="SAM" id="SignalP"/>
    </source>
</evidence>
<dbReference type="AlphaFoldDB" id="D0MJQ8"/>
<keyword evidence="1" id="KW-0813">Transport</keyword>
<dbReference type="PANTHER" id="PTHR36118">
    <property type="entry name" value="ION-TRANSLOCATING OXIDOREDUCTASE COMPLEX SUBUNIT G"/>
    <property type="match status" value="1"/>
</dbReference>
<protein>
    <submittedName>
        <fullName evidence="8">FMN-binding domain protein</fullName>
    </submittedName>
</protein>
<organism evidence="8 9">
    <name type="scientific">Rhodothermus marinus (strain ATCC 43812 / DSM 4252 / R-10)</name>
    <name type="common">Rhodothermus obamensis</name>
    <dbReference type="NCBI Taxonomy" id="518766"/>
    <lineage>
        <taxon>Bacteria</taxon>
        <taxon>Pseudomonadati</taxon>
        <taxon>Rhodothermota</taxon>
        <taxon>Rhodothermia</taxon>
        <taxon>Rhodothermales</taxon>
        <taxon>Rhodothermaceae</taxon>
        <taxon>Rhodothermus</taxon>
    </lineage>
</organism>
<dbReference type="STRING" id="518766.Rmar_1833"/>
<proteinExistence type="predicted"/>
<evidence type="ECO:0000256" key="3">
    <source>
        <dbReference type="ARBA" id="ARBA00022630"/>
    </source>
</evidence>
<dbReference type="PANTHER" id="PTHR36118:SF1">
    <property type="entry name" value="ION-TRANSLOCATING OXIDOREDUCTASE COMPLEX SUBUNIT G"/>
    <property type="match status" value="1"/>
</dbReference>
<keyword evidence="5" id="KW-0249">Electron transport</keyword>
<dbReference type="GO" id="GO:0009055">
    <property type="term" value="F:electron transfer activity"/>
    <property type="evidence" value="ECO:0007669"/>
    <property type="project" value="InterPro"/>
</dbReference>
<feature type="domain" description="FMN-binding" evidence="7">
    <location>
        <begin position="95"/>
        <end position="176"/>
    </location>
</feature>
<sequence length="192" mass="21958">MRYAGLLLLVCGWMLAPAGRAQDQVFLTPEEALAEVFPEGRYFQHDTLRFSPEELEAAKQALRRTEPLDSMLVVTRVYNAEGQFLGYAVITEELGKHRPITFIVGVRPDFSVEKVAVMVYRESHGGQVRLPRFLYQYRGKTLRDPIQTHRDIVNVSGATISVNSLNRGIKKVLYFVTTHYQKHPPQLTYHPN</sequence>
<name>D0MJQ8_RHOM4</name>
<keyword evidence="4" id="KW-0288">FMN</keyword>
<feature type="chain" id="PRO_5003011002" evidence="6">
    <location>
        <begin position="22"/>
        <end position="192"/>
    </location>
</feature>
<keyword evidence="6" id="KW-0732">Signal</keyword>
<dbReference type="OrthoDB" id="9778782at2"/>
<dbReference type="Proteomes" id="UP000002221">
    <property type="component" value="Chromosome"/>
</dbReference>
<dbReference type="GO" id="GO:0010181">
    <property type="term" value="F:FMN binding"/>
    <property type="evidence" value="ECO:0007669"/>
    <property type="project" value="InterPro"/>
</dbReference>
<evidence type="ECO:0000256" key="2">
    <source>
        <dbReference type="ARBA" id="ARBA00022553"/>
    </source>
</evidence>
<dbReference type="SMART" id="SM00900">
    <property type="entry name" value="FMN_bind"/>
    <property type="match status" value="1"/>
</dbReference>
<evidence type="ECO:0000256" key="4">
    <source>
        <dbReference type="ARBA" id="ARBA00022643"/>
    </source>
</evidence>
<feature type="signal peptide" evidence="6">
    <location>
        <begin position="1"/>
        <end position="21"/>
    </location>
</feature>
<evidence type="ECO:0000256" key="1">
    <source>
        <dbReference type="ARBA" id="ARBA00022448"/>
    </source>
</evidence>
<accession>D0MJQ8</accession>
<dbReference type="Pfam" id="PF04205">
    <property type="entry name" value="FMN_bind"/>
    <property type="match status" value="1"/>
</dbReference>
<dbReference type="RefSeq" id="WP_012844327.1">
    <property type="nucleotide sequence ID" value="NC_013501.1"/>
</dbReference>
<dbReference type="EMBL" id="CP001807">
    <property type="protein sequence ID" value="ACY48716.1"/>
    <property type="molecule type" value="Genomic_DNA"/>
</dbReference>